<dbReference type="KEGG" id="rpb:RPB_1035"/>
<evidence type="ECO:0000313" key="1">
    <source>
        <dbReference type="EMBL" id="ABD05745.1"/>
    </source>
</evidence>
<dbReference type="HOGENOM" id="CLU_186922_2_0_5"/>
<evidence type="ECO:0000313" key="2">
    <source>
        <dbReference type="Proteomes" id="UP000008809"/>
    </source>
</evidence>
<dbReference type="eggNOG" id="ENOG5033HKU">
    <property type="taxonomic scope" value="Bacteria"/>
</dbReference>
<reference evidence="1 2" key="1">
    <citation type="submission" date="2006-01" db="EMBL/GenBank/DDBJ databases">
        <title>Complete sequence of Rhodopseudomonas palustris HaA2.</title>
        <authorList>
            <consortium name="US DOE Joint Genome Institute"/>
            <person name="Copeland A."/>
            <person name="Lucas S."/>
            <person name="Lapidus A."/>
            <person name="Barry K."/>
            <person name="Detter J.C."/>
            <person name="Glavina T."/>
            <person name="Hammon N."/>
            <person name="Israni S."/>
            <person name="Pitluck S."/>
            <person name="Chain P."/>
            <person name="Malfatti S."/>
            <person name="Shin M."/>
            <person name="Vergez L."/>
            <person name="Schmutz J."/>
            <person name="Larimer F."/>
            <person name="Land M."/>
            <person name="Hauser L."/>
            <person name="Pelletier D.A."/>
            <person name="Kyrpides N."/>
            <person name="Anderson I."/>
            <person name="Oda Y."/>
            <person name="Harwood C.S."/>
            <person name="Richardson P."/>
        </authorList>
    </citation>
    <scope>NUCLEOTIDE SEQUENCE [LARGE SCALE GENOMIC DNA]</scope>
    <source>
        <strain evidence="1 2">HaA2</strain>
    </source>
</reference>
<keyword evidence="2" id="KW-1185">Reference proteome</keyword>
<dbReference type="Proteomes" id="UP000008809">
    <property type="component" value="Chromosome"/>
</dbReference>
<protein>
    <submittedName>
        <fullName evidence="1">Uncharacterized protein</fullName>
    </submittedName>
</protein>
<proteinExistence type="predicted"/>
<sequence>MSDAYVIEVSSRTAGIVVRDGRNFCFFAAHRDFDSLERQSFGSLVAAHKAAMRCAEDIRHPRKAAA</sequence>
<dbReference type="OrthoDB" id="7584850at2"/>
<gene>
    <name evidence="1" type="ordered locus">RPB_1035</name>
</gene>
<name>Q2J1B5_RHOP2</name>
<dbReference type="AlphaFoldDB" id="Q2J1B5"/>
<dbReference type="EMBL" id="CP000250">
    <property type="protein sequence ID" value="ABD05745.1"/>
    <property type="molecule type" value="Genomic_DNA"/>
</dbReference>
<dbReference type="RefSeq" id="WP_011439934.1">
    <property type="nucleotide sequence ID" value="NC_007778.1"/>
</dbReference>
<accession>Q2J1B5</accession>
<organism evidence="1 2">
    <name type="scientific">Rhodopseudomonas palustris (strain HaA2)</name>
    <dbReference type="NCBI Taxonomy" id="316058"/>
    <lineage>
        <taxon>Bacteria</taxon>
        <taxon>Pseudomonadati</taxon>
        <taxon>Pseudomonadota</taxon>
        <taxon>Alphaproteobacteria</taxon>
        <taxon>Hyphomicrobiales</taxon>
        <taxon>Nitrobacteraceae</taxon>
        <taxon>Rhodopseudomonas</taxon>
    </lineage>
</organism>